<name>A0AAW8F4X5_9ACTN</name>
<reference evidence="1" key="1">
    <citation type="submission" date="2023-07" db="EMBL/GenBank/DDBJ databases">
        <title>Comparative genomics of wheat-associated soil bacteria to identify genetic determinants of phenazine resistance.</title>
        <authorList>
            <person name="Mouncey N."/>
        </authorList>
    </citation>
    <scope>NUCLEOTIDE SEQUENCE</scope>
    <source>
        <strain evidence="1">V4I22</strain>
    </source>
</reference>
<gene>
    <name evidence="1" type="ORF">QFZ22_000271</name>
</gene>
<protein>
    <submittedName>
        <fullName evidence="1">Uncharacterized protein</fullName>
    </submittedName>
</protein>
<evidence type="ECO:0000313" key="2">
    <source>
        <dbReference type="Proteomes" id="UP001234216"/>
    </source>
</evidence>
<organism evidence="1 2">
    <name type="scientific">Streptomyces canus</name>
    <dbReference type="NCBI Taxonomy" id="58343"/>
    <lineage>
        <taxon>Bacteria</taxon>
        <taxon>Bacillati</taxon>
        <taxon>Actinomycetota</taxon>
        <taxon>Actinomycetes</taxon>
        <taxon>Kitasatosporales</taxon>
        <taxon>Streptomycetaceae</taxon>
        <taxon>Streptomyces</taxon>
        <taxon>Streptomyces aurantiacus group</taxon>
    </lineage>
</organism>
<dbReference type="EMBL" id="JAUSZV010000001">
    <property type="protein sequence ID" value="MDQ0904286.1"/>
    <property type="molecule type" value="Genomic_DNA"/>
</dbReference>
<evidence type="ECO:0000313" key="1">
    <source>
        <dbReference type="EMBL" id="MDQ0904286.1"/>
    </source>
</evidence>
<proteinExistence type="predicted"/>
<dbReference type="Proteomes" id="UP001234216">
    <property type="component" value="Unassembled WGS sequence"/>
</dbReference>
<dbReference type="AlphaFoldDB" id="A0AAW8F4X5"/>
<accession>A0AAW8F4X5</accession>
<comment type="caution">
    <text evidence="1">The sequence shown here is derived from an EMBL/GenBank/DDBJ whole genome shotgun (WGS) entry which is preliminary data.</text>
</comment>
<sequence>MRAGDHVSGTGAQYDNHDQNYSGTLACAVGPWAGFKLGCADNSSPDVATVPC</sequence>